<dbReference type="Gramene" id="ONIVA03G26650.1">
    <property type="protein sequence ID" value="ONIVA03G26650.1"/>
    <property type="gene ID" value="ONIVA03G26650"/>
</dbReference>
<organism evidence="2">
    <name type="scientific">Oryza nivara</name>
    <name type="common">Indian wild rice</name>
    <name type="synonym">Oryza sativa f. spontanea</name>
    <dbReference type="NCBI Taxonomy" id="4536"/>
    <lineage>
        <taxon>Eukaryota</taxon>
        <taxon>Viridiplantae</taxon>
        <taxon>Streptophyta</taxon>
        <taxon>Embryophyta</taxon>
        <taxon>Tracheophyta</taxon>
        <taxon>Spermatophyta</taxon>
        <taxon>Magnoliopsida</taxon>
        <taxon>Liliopsida</taxon>
        <taxon>Poales</taxon>
        <taxon>Poaceae</taxon>
        <taxon>BOP clade</taxon>
        <taxon>Oryzoideae</taxon>
        <taxon>Oryzeae</taxon>
        <taxon>Oryzinae</taxon>
        <taxon>Oryza</taxon>
    </lineage>
</organism>
<dbReference type="HOGENOM" id="CLU_2610151_0_0_1"/>
<keyword evidence="3" id="KW-1185">Reference proteome</keyword>
<proteinExistence type="predicted"/>
<feature type="compositionally biased region" description="Polar residues" evidence="1">
    <location>
        <begin position="14"/>
        <end position="34"/>
    </location>
</feature>
<evidence type="ECO:0000256" key="1">
    <source>
        <dbReference type="SAM" id="MobiDB-lite"/>
    </source>
</evidence>
<dbReference type="EnsemblPlants" id="ONIVA03G26650.1">
    <property type="protein sequence ID" value="ONIVA03G26650.1"/>
    <property type="gene ID" value="ONIVA03G26650"/>
</dbReference>
<name>A0A0E0GQD3_ORYNI</name>
<reference evidence="2" key="2">
    <citation type="submission" date="2018-04" db="EMBL/GenBank/DDBJ databases">
        <title>OnivRS2 (Oryza nivara Reference Sequence Version 2).</title>
        <authorList>
            <person name="Zhang J."/>
            <person name="Kudrna D."/>
            <person name="Lee S."/>
            <person name="Talag J."/>
            <person name="Rajasekar S."/>
            <person name="Welchert J."/>
            <person name="Hsing Y.-I."/>
            <person name="Wing R.A."/>
        </authorList>
    </citation>
    <scope>NUCLEOTIDE SEQUENCE [LARGE SCALE GENOMIC DNA]</scope>
    <source>
        <strain evidence="2">SL10</strain>
    </source>
</reference>
<sequence>MVVVVDGGAAGESKVSSLRMPTSSLQSSQPTMTSGMRKDTEEVGEGGVGKRCGEEDDKCHPPHRPPPVSRACSASRAIQ</sequence>
<feature type="region of interest" description="Disordered" evidence="1">
    <location>
        <begin position="1"/>
        <end position="79"/>
    </location>
</feature>
<protein>
    <submittedName>
        <fullName evidence="2">Uncharacterized protein</fullName>
    </submittedName>
</protein>
<evidence type="ECO:0000313" key="3">
    <source>
        <dbReference type="Proteomes" id="UP000006591"/>
    </source>
</evidence>
<feature type="compositionally biased region" description="Basic and acidic residues" evidence="1">
    <location>
        <begin position="51"/>
        <end position="60"/>
    </location>
</feature>
<accession>A0A0E0GQD3</accession>
<dbReference type="Proteomes" id="UP000006591">
    <property type="component" value="Chromosome 3"/>
</dbReference>
<dbReference type="AlphaFoldDB" id="A0A0E0GQD3"/>
<reference evidence="2" key="1">
    <citation type="submission" date="2015-04" db="UniProtKB">
        <authorList>
            <consortium name="EnsemblPlants"/>
        </authorList>
    </citation>
    <scope>IDENTIFICATION</scope>
    <source>
        <strain evidence="2">SL10</strain>
    </source>
</reference>
<evidence type="ECO:0000313" key="2">
    <source>
        <dbReference type="EnsemblPlants" id="ONIVA03G26650.1"/>
    </source>
</evidence>